<dbReference type="Gene3D" id="1.20.120.1760">
    <property type="match status" value="1"/>
</dbReference>
<dbReference type="InterPro" id="IPR043130">
    <property type="entry name" value="CDP-OH_PTrfase_TM_dom"/>
</dbReference>
<evidence type="ECO:0000256" key="6">
    <source>
        <dbReference type="ARBA" id="ARBA00022516"/>
    </source>
</evidence>
<dbReference type="PROSITE" id="PS00379">
    <property type="entry name" value="CDP_ALCOHOL_P_TRANSF"/>
    <property type="match status" value="1"/>
</dbReference>
<evidence type="ECO:0000256" key="7">
    <source>
        <dbReference type="ARBA" id="ARBA00022679"/>
    </source>
</evidence>
<gene>
    <name evidence="17" type="ORF">BN874_120012</name>
</gene>
<sequence>MPPTTRKMEIEMAEPLKPATQAPPEVRRSRGVYLLPNLFTTAALFCGFYAIIAALNHRFEPAAIAVFIAMVLDGLDGRVARMTHTESEFGAQYDSLADLVSFGLAPALIMYIWALGTMAEMGPFLSKLGWLAAFFYTVMAALRLARFNVQIGSTDKRYFIGLPSPSAAAVMAGLVWFSTDLGLSGAQVLWPALIVTISAGALMFSNILYFSFKKVDLRGRVPFIAVLIIVLLFVFTSIDPPKVLFIGFLLYGLSGPVLLLWRWRQRIRRRAQGPGDPSNSQAGGRSDQP</sequence>
<evidence type="ECO:0000313" key="17">
    <source>
        <dbReference type="EMBL" id="CDH43361.1"/>
    </source>
</evidence>
<feature type="transmembrane region" description="Helical" evidence="16">
    <location>
        <begin position="58"/>
        <end position="75"/>
    </location>
</feature>
<comment type="subcellular location">
    <subcellularLocation>
        <location evidence="2">Endomembrane system</location>
        <topology evidence="2">Multi-pass membrane protein</topology>
    </subcellularLocation>
</comment>
<evidence type="ECO:0000256" key="14">
    <source>
        <dbReference type="ARBA" id="ARBA00032361"/>
    </source>
</evidence>
<evidence type="ECO:0000256" key="3">
    <source>
        <dbReference type="ARBA" id="ARBA00010441"/>
    </source>
</evidence>
<feature type="transmembrane region" description="Helical" evidence="16">
    <location>
        <begin position="158"/>
        <end position="177"/>
    </location>
</feature>
<comment type="catalytic activity">
    <reaction evidence="1">
        <text>a CDP-1,2-diacyl-sn-glycerol + L-serine = a 1,2-diacyl-sn-glycero-3-phospho-L-serine + CMP + H(+)</text>
        <dbReference type="Rhea" id="RHEA:16913"/>
        <dbReference type="ChEBI" id="CHEBI:15378"/>
        <dbReference type="ChEBI" id="CHEBI:33384"/>
        <dbReference type="ChEBI" id="CHEBI:57262"/>
        <dbReference type="ChEBI" id="CHEBI:58332"/>
        <dbReference type="ChEBI" id="CHEBI:60377"/>
        <dbReference type="EC" id="2.7.8.8"/>
    </reaction>
</comment>
<feature type="transmembrane region" description="Helical" evidence="16">
    <location>
        <begin position="128"/>
        <end position="146"/>
    </location>
</feature>
<evidence type="ECO:0000256" key="12">
    <source>
        <dbReference type="ARBA" id="ARBA00023209"/>
    </source>
</evidence>
<comment type="caution">
    <text evidence="17">The sequence shown here is derived from an EMBL/GenBank/DDBJ whole genome shotgun (WGS) entry which is preliminary data.</text>
</comment>
<dbReference type="PANTHER" id="PTHR14269:SF61">
    <property type="entry name" value="CDP-DIACYLGLYCEROL--SERINE O-PHOSPHATIDYLTRANSFERASE"/>
    <property type="match status" value="1"/>
</dbReference>
<keyword evidence="10" id="KW-0443">Lipid metabolism</keyword>
<dbReference type="InterPro" id="IPR048254">
    <property type="entry name" value="CDP_ALCOHOL_P_TRANSF_CS"/>
</dbReference>
<reference evidence="17 18" key="1">
    <citation type="journal article" date="2014" name="ISME J.">
        <title>Candidatus Competibacter-lineage genomes retrieved from metagenomes reveal functional metabolic diversity.</title>
        <authorList>
            <person name="McIlroy S.J."/>
            <person name="Albertsen M."/>
            <person name="Andresen E.K."/>
            <person name="Saunders A.M."/>
            <person name="Kristiansen R."/>
            <person name="Stokholm-Bjerregaard M."/>
            <person name="Nielsen K.L."/>
            <person name="Nielsen P.H."/>
        </authorList>
    </citation>
    <scope>NUCLEOTIDE SEQUENCE [LARGE SCALE GENOMIC DNA]</scope>
    <source>
        <strain evidence="17 18">Run_B_J11</strain>
    </source>
</reference>
<evidence type="ECO:0000256" key="16">
    <source>
        <dbReference type="SAM" id="Phobius"/>
    </source>
</evidence>
<dbReference type="Pfam" id="PF01066">
    <property type="entry name" value="CDP-OH_P_transf"/>
    <property type="match status" value="1"/>
</dbReference>
<dbReference type="AlphaFoldDB" id="A0A7U7G7L6"/>
<dbReference type="InterPro" id="IPR000462">
    <property type="entry name" value="CDP-OH_P_trans"/>
</dbReference>
<evidence type="ECO:0000256" key="15">
    <source>
        <dbReference type="RuleBase" id="RU003750"/>
    </source>
</evidence>
<dbReference type="EC" id="2.7.8.8" evidence="4"/>
<dbReference type="GO" id="GO:0003882">
    <property type="term" value="F:CDP-diacylglycerol-serine O-phosphatidyltransferase activity"/>
    <property type="evidence" value="ECO:0007669"/>
    <property type="project" value="UniProtKB-EC"/>
</dbReference>
<dbReference type="GO" id="GO:0008654">
    <property type="term" value="P:phospholipid biosynthetic process"/>
    <property type="evidence" value="ECO:0007669"/>
    <property type="project" value="UniProtKB-KW"/>
</dbReference>
<keyword evidence="13" id="KW-1208">Phospholipid metabolism</keyword>
<evidence type="ECO:0000256" key="2">
    <source>
        <dbReference type="ARBA" id="ARBA00004127"/>
    </source>
</evidence>
<dbReference type="NCBIfam" id="TIGR00473">
    <property type="entry name" value="pssA"/>
    <property type="match status" value="1"/>
</dbReference>
<evidence type="ECO:0000256" key="5">
    <source>
        <dbReference type="ARBA" id="ARBA00017171"/>
    </source>
</evidence>
<name>A0A7U7G7L6_9GAMM</name>
<evidence type="ECO:0000256" key="11">
    <source>
        <dbReference type="ARBA" id="ARBA00023136"/>
    </source>
</evidence>
<dbReference type="Proteomes" id="UP000019184">
    <property type="component" value="Unassembled WGS sequence"/>
</dbReference>
<keyword evidence="6" id="KW-0444">Lipid biosynthesis</keyword>
<proteinExistence type="inferred from homology"/>
<dbReference type="PANTHER" id="PTHR14269">
    <property type="entry name" value="CDP-DIACYLGLYCEROL--GLYCEROL-3-PHOSPHATE 3-PHOSPHATIDYLTRANSFERASE-RELATED"/>
    <property type="match status" value="1"/>
</dbReference>
<organism evidence="17 18">
    <name type="scientific">Candidatus Contendobacter odensis Run_B_J11</name>
    <dbReference type="NCBI Taxonomy" id="1400861"/>
    <lineage>
        <taxon>Bacteria</taxon>
        <taxon>Pseudomonadati</taxon>
        <taxon>Pseudomonadota</taxon>
        <taxon>Gammaproteobacteria</taxon>
        <taxon>Candidatus Competibacteraceae</taxon>
        <taxon>Candidatus Contendibacter</taxon>
    </lineage>
</organism>
<keyword evidence="8 16" id="KW-0812">Transmembrane</keyword>
<feature type="transmembrane region" description="Helical" evidence="16">
    <location>
        <begin position="221"/>
        <end position="238"/>
    </location>
</feature>
<keyword evidence="7 15" id="KW-0808">Transferase</keyword>
<evidence type="ECO:0000256" key="4">
    <source>
        <dbReference type="ARBA" id="ARBA00013174"/>
    </source>
</evidence>
<comment type="similarity">
    <text evidence="3 15">Belongs to the CDP-alcohol phosphatidyltransferase class-I family.</text>
</comment>
<evidence type="ECO:0000256" key="9">
    <source>
        <dbReference type="ARBA" id="ARBA00022989"/>
    </source>
</evidence>
<feature type="transmembrane region" description="Helical" evidence="16">
    <location>
        <begin position="96"/>
        <end position="116"/>
    </location>
</feature>
<protein>
    <recommendedName>
        <fullName evidence="5">CDP-diacylglycerol--serine O-phosphatidyltransferase</fullName>
        <ecNumber evidence="4">2.7.8.8</ecNumber>
    </recommendedName>
    <alternativeName>
        <fullName evidence="14">Phosphatidylserine synthase</fullName>
    </alternativeName>
</protein>
<feature type="transmembrane region" description="Helical" evidence="16">
    <location>
        <begin position="244"/>
        <end position="261"/>
    </location>
</feature>
<feature type="transmembrane region" description="Helical" evidence="16">
    <location>
        <begin position="189"/>
        <end position="209"/>
    </location>
</feature>
<accession>A0A7U7G7L6</accession>
<evidence type="ECO:0000256" key="8">
    <source>
        <dbReference type="ARBA" id="ARBA00022692"/>
    </source>
</evidence>
<dbReference type="GO" id="GO:0016020">
    <property type="term" value="C:membrane"/>
    <property type="evidence" value="ECO:0007669"/>
    <property type="project" value="InterPro"/>
</dbReference>
<evidence type="ECO:0000256" key="10">
    <source>
        <dbReference type="ARBA" id="ARBA00023098"/>
    </source>
</evidence>
<evidence type="ECO:0000256" key="13">
    <source>
        <dbReference type="ARBA" id="ARBA00023264"/>
    </source>
</evidence>
<evidence type="ECO:0000256" key="1">
    <source>
        <dbReference type="ARBA" id="ARBA00000287"/>
    </source>
</evidence>
<dbReference type="InterPro" id="IPR004533">
    <property type="entry name" value="CDP-diaglyc--ser_O-PTrfase"/>
</dbReference>
<keyword evidence="9 16" id="KW-1133">Transmembrane helix</keyword>
<keyword evidence="12" id="KW-0594">Phospholipid biosynthesis</keyword>
<keyword evidence="18" id="KW-1185">Reference proteome</keyword>
<evidence type="ECO:0000313" key="18">
    <source>
        <dbReference type="Proteomes" id="UP000019184"/>
    </source>
</evidence>
<keyword evidence="11 16" id="KW-0472">Membrane</keyword>
<dbReference type="GO" id="GO:0012505">
    <property type="term" value="C:endomembrane system"/>
    <property type="evidence" value="ECO:0007669"/>
    <property type="project" value="UniProtKB-SubCell"/>
</dbReference>
<dbReference type="InterPro" id="IPR050324">
    <property type="entry name" value="CDP-alcohol_PTase-I"/>
</dbReference>
<feature type="transmembrane region" description="Helical" evidence="16">
    <location>
        <begin position="32"/>
        <end position="52"/>
    </location>
</feature>
<dbReference type="EMBL" id="CBTK010000024">
    <property type="protein sequence ID" value="CDH43361.1"/>
    <property type="molecule type" value="Genomic_DNA"/>
</dbReference>